<dbReference type="EMBL" id="GGFL01009913">
    <property type="protein sequence ID" value="MBW74091.1"/>
    <property type="molecule type" value="Transcribed_RNA"/>
</dbReference>
<evidence type="ECO:0000256" key="2">
    <source>
        <dbReference type="SAM" id="Phobius"/>
    </source>
</evidence>
<keyword evidence="2" id="KW-1133">Transmembrane helix</keyword>
<evidence type="ECO:0000313" key="3">
    <source>
        <dbReference type="EMBL" id="MBW74091.1"/>
    </source>
</evidence>
<name>A0A2M4D9C5_ANODA</name>
<feature type="region of interest" description="Disordered" evidence="1">
    <location>
        <begin position="111"/>
        <end position="136"/>
    </location>
</feature>
<sequence>MVVVVVAVWMLIVVVLLLQLQLQLLSLLLAVVVGSRRNGYRLWYGRWCVVCPAPRRPPARSGVASRCRTCAVGLATDGVASETRDRPPSRTNRNRPHTVRSTCAAIGSFGSHSSTWPRSGGSSRMCSGTSCRSRSA</sequence>
<dbReference type="AlphaFoldDB" id="A0A2M4D9C5"/>
<feature type="region of interest" description="Disordered" evidence="1">
    <location>
        <begin position="78"/>
        <end position="98"/>
    </location>
</feature>
<proteinExistence type="predicted"/>
<protein>
    <submittedName>
        <fullName evidence="3">Putative secreted protein</fullName>
    </submittedName>
</protein>
<keyword evidence="2" id="KW-0472">Membrane</keyword>
<accession>A0A2M4D9C5</accession>
<keyword evidence="2" id="KW-0812">Transmembrane</keyword>
<reference evidence="3" key="1">
    <citation type="submission" date="2018-01" db="EMBL/GenBank/DDBJ databases">
        <title>An insight into the sialome of Amazonian anophelines.</title>
        <authorList>
            <person name="Ribeiro J.M."/>
            <person name="Scarpassa V."/>
            <person name="Calvo E."/>
        </authorList>
    </citation>
    <scope>NUCLEOTIDE SEQUENCE</scope>
</reference>
<feature type="transmembrane region" description="Helical" evidence="2">
    <location>
        <begin position="6"/>
        <end position="33"/>
    </location>
</feature>
<organism evidence="3">
    <name type="scientific">Anopheles darlingi</name>
    <name type="common">Mosquito</name>
    <dbReference type="NCBI Taxonomy" id="43151"/>
    <lineage>
        <taxon>Eukaryota</taxon>
        <taxon>Metazoa</taxon>
        <taxon>Ecdysozoa</taxon>
        <taxon>Arthropoda</taxon>
        <taxon>Hexapoda</taxon>
        <taxon>Insecta</taxon>
        <taxon>Pterygota</taxon>
        <taxon>Neoptera</taxon>
        <taxon>Endopterygota</taxon>
        <taxon>Diptera</taxon>
        <taxon>Nematocera</taxon>
        <taxon>Culicoidea</taxon>
        <taxon>Culicidae</taxon>
        <taxon>Anophelinae</taxon>
        <taxon>Anopheles</taxon>
    </lineage>
</organism>
<evidence type="ECO:0000256" key="1">
    <source>
        <dbReference type="SAM" id="MobiDB-lite"/>
    </source>
</evidence>